<gene>
    <name evidence="8" type="ORF">EO244_16340</name>
</gene>
<evidence type="ECO:0000259" key="7">
    <source>
        <dbReference type="SMART" id="SM00363"/>
    </source>
</evidence>
<dbReference type="AlphaFoldDB" id="A0A4Q1JIS8"/>
<dbReference type="PROSITE" id="PS01129">
    <property type="entry name" value="PSI_RLU"/>
    <property type="match status" value="1"/>
</dbReference>
<dbReference type="GO" id="GO:0120159">
    <property type="term" value="F:rRNA pseudouridine synthase activity"/>
    <property type="evidence" value="ECO:0007669"/>
    <property type="project" value="UniProtKB-ARBA"/>
</dbReference>
<evidence type="ECO:0000313" key="9">
    <source>
        <dbReference type="Proteomes" id="UP000289703"/>
    </source>
</evidence>
<dbReference type="PANTHER" id="PTHR21600:SF44">
    <property type="entry name" value="RIBOSOMAL LARGE SUBUNIT PSEUDOURIDINE SYNTHASE D"/>
    <property type="match status" value="1"/>
</dbReference>
<dbReference type="Pfam" id="PF00849">
    <property type="entry name" value="PseudoU_synth_2"/>
    <property type="match status" value="1"/>
</dbReference>
<protein>
    <recommendedName>
        <fullName evidence="6">Pseudouridine synthase</fullName>
        <ecNumber evidence="6">5.4.99.-</ecNumber>
    </recommendedName>
</protein>
<dbReference type="Pfam" id="PF01479">
    <property type="entry name" value="S4"/>
    <property type="match status" value="1"/>
</dbReference>
<dbReference type="FunFam" id="3.30.2350.10:FF:000006">
    <property type="entry name" value="Pseudouridine synthase"/>
    <property type="match status" value="1"/>
</dbReference>
<dbReference type="InterPro" id="IPR020103">
    <property type="entry name" value="PsdUridine_synth_cat_dom_sf"/>
</dbReference>
<sequence>MQEEEENLEFDNIEDENPNQEAFEHFRFEVDPGQTPLRIDKYLVDRMQNASRNKIQESANNGNIFVNDVVVKRNYKVKPHDVVTIVLSYPPREIEIIAEDIPLNIVYEDDSFIIVNKNPGMVVHPSYGHYSGTLVNALAFHLKNLPLFNSKDPRPGLVHRIDKDTSGILVIAKNEEAKTKLALQFFNKTSDRKYRALVWGNMEEDEGTITGHIGRNLKNRKVMDVFPNGEYGKHAVTHYRVLERLGYVNLVECVLETGRTHQIRAHFKHIGHPLFNDADYGGDQILKGTTFTKYKQFVQNCFKICPRQALHAKTLGFIHPSTNEYISFDSEIPEDMATLITKWREYTSMREE</sequence>
<dbReference type="GO" id="GO:0000455">
    <property type="term" value="P:enzyme-directed rRNA pseudouridine synthesis"/>
    <property type="evidence" value="ECO:0007669"/>
    <property type="project" value="UniProtKB-ARBA"/>
</dbReference>
<dbReference type="InterPro" id="IPR002942">
    <property type="entry name" value="S4_RNA-bd"/>
</dbReference>
<dbReference type="RefSeq" id="WP_129255757.1">
    <property type="nucleotide sequence ID" value="NZ_SAXA01000024.1"/>
</dbReference>
<dbReference type="InterPro" id="IPR050188">
    <property type="entry name" value="RluA_PseudoU_synthase"/>
</dbReference>
<evidence type="ECO:0000256" key="4">
    <source>
        <dbReference type="PIRSR" id="PIRSR606225-1"/>
    </source>
</evidence>
<evidence type="ECO:0000256" key="1">
    <source>
        <dbReference type="ARBA" id="ARBA00010876"/>
    </source>
</evidence>
<keyword evidence="2 5" id="KW-0694">RNA-binding</keyword>
<organism evidence="8 9">
    <name type="scientific">Ancylomarina salipaludis</name>
    <dbReference type="NCBI Taxonomy" id="2501299"/>
    <lineage>
        <taxon>Bacteria</taxon>
        <taxon>Pseudomonadati</taxon>
        <taxon>Bacteroidota</taxon>
        <taxon>Bacteroidia</taxon>
        <taxon>Marinilabiliales</taxon>
        <taxon>Marinifilaceae</taxon>
        <taxon>Ancylomarina</taxon>
    </lineage>
</organism>
<dbReference type="Gene3D" id="3.10.290.10">
    <property type="entry name" value="RNA-binding S4 domain"/>
    <property type="match status" value="1"/>
</dbReference>
<dbReference type="NCBIfam" id="TIGR00005">
    <property type="entry name" value="rluA_subfam"/>
    <property type="match status" value="1"/>
</dbReference>
<dbReference type="PANTHER" id="PTHR21600">
    <property type="entry name" value="MITOCHONDRIAL RNA PSEUDOURIDINE SYNTHASE"/>
    <property type="match status" value="1"/>
</dbReference>
<dbReference type="InterPro" id="IPR006225">
    <property type="entry name" value="PsdUridine_synth_RluC/D"/>
</dbReference>
<dbReference type="InterPro" id="IPR006224">
    <property type="entry name" value="PsdUridine_synth_RluA-like_CS"/>
</dbReference>
<dbReference type="EMBL" id="SAXA01000024">
    <property type="protein sequence ID" value="RXQ87489.1"/>
    <property type="molecule type" value="Genomic_DNA"/>
</dbReference>
<dbReference type="SUPFAM" id="SSF55174">
    <property type="entry name" value="Alpha-L RNA-binding motif"/>
    <property type="match status" value="1"/>
</dbReference>
<dbReference type="SMART" id="SM00363">
    <property type="entry name" value="S4"/>
    <property type="match status" value="1"/>
</dbReference>
<name>A0A4Q1JIS8_9BACT</name>
<accession>A0A4Q1JIS8</accession>
<proteinExistence type="inferred from homology"/>
<dbReference type="InterPro" id="IPR006145">
    <property type="entry name" value="PsdUridine_synth_RsuA/RluA"/>
</dbReference>
<dbReference type="Gene3D" id="3.30.2350.10">
    <property type="entry name" value="Pseudouridine synthase"/>
    <property type="match status" value="1"/>
</dbReference>
<dbReference type="InterPro" id="IPR036986">
    <property type="entry name" value="S4_RNA-bd_sf"/>
</dbReference>
<dbReference type="CDD" id="cd02869">
    <property type="entry name" value="PseudoU_synth_RluA_like"/>
    <property type="match status" value="1"/>
</dbReference>
<dbReference type="CDD" id="cd00165">
    <property type="entry name" value="S4"/>
    <property type="match status" value="1"/>
</dbReference>
<feature type="domain" description="RNA-binding S4" evidence="7">
    <location>
        <begin position="37"/>
        <end position="102"/>
    </location>
</feature>
<dbReference type="OrthoDB" id="9807829at2"/>
<keyword evidence="3 6" id="KW-0413">Isomerase</keyword>
<evidence type="ECO:0000256" key="2">
    <source>
        <dbReference type="ARBA" id="ARBA00022884"/>
    </source>
</evidence>
<comment type="catalytic activity">
    <reaction evidence="6">
        <text>a uridine in RNA = a pseudouridine in RNA</text>
        <dbReference type="Rhea" id="RHEA:48348"/>
        <dbReference type="Rhea" id="RHEA-COMP:12068"/>
        <dbReference type="Rhea" id="RHEA-COMP:12069"/>
        <dbReference type="ChEBI" id="CHEBI:65314"/>
        <dbReference type="ChEBI" id="CHEBI:65315"/>
    </reaction>
</comment>
<comment type="similarity">
    <text evidence="1 6">Belongs to the pseudouridine synthase RluA family.</text>
</comment>
<evidence type="ECO:0000256" key="6">
    <source>
        <dbReference type="RuleBase" id="RU362028"/>
    </source>
</evidence>
<evidence type="ECO:0000256" key="3">
    <source>
        <dbReference type="ARBA" id="ARBA00023235"/>
    </source>
</evidence>
<comment type="function">
    <text evidence="6">Responsible for synthesis of pseudouridine from uracil.</text>
</comment>
<dbReference type="PROSITE" id="PS50889">
    <property type="entry name" value="S4"/>
    <property type="match status" value="1"/>
</dbReference>
<reference evidence="8 9" key="1">
    <citation type="submission" date="2019-01" db="EMBL/GenBank/DDBJ databases">
        <title>Ancylomarina salipaludis sp. nov., isolated from a salt marsh.</title>
        <authorList>
            <person name="Yoon J.-H."/>
        </authorList>
    </citation>
    <scope>NUCLEOTIDE SEQUENCE [LARGE SCALE GENOMIC DNA]</scope>
    <source>
        <strain evidence="8 9">SHSM-M15</strain>
    </source>
</reference>
<dbReference type="SUPFAM" id="SSF55120">
    <property type="entry name" value="Pseudouridine synthase"/>
    <property type="match status" value="1"/>
</dbReference>
<comment type="caution">
    <text evidence="8">The sequence shown here is derived from an EMBL/GenBank/DDBJ whole genome shotgun (WGS) entry which is preliminary data.</text>
</comment>
<evidence type="ECO:0000313" key="8">
    <source>
        <dbReference type="EMBL" id="RXQ87489.1"/>
    </source>
</evidence>
<dbReference type="EC" id="5.4.99.-" evidence="6"/>
<feature type="active site" evidence="4">
    <location>
        <position position="162"/>
    </location>
</feature>
<keyword evidence="9" id="KW-1185">Reference proteome</keyword>
<dbReference type="GO" id="GO:0003723">
    <property type="term" value="F:RNA binding"/>
    <property type="evidence" value="ECO:0007669"/>
    <property type="project" value="UniProtKB-KW"/>
</dbReference>
<evidence type="ECO:0000256" key="5">
    <source>
        <dbReference type="PROSITE-ProRule" id="PRU00182"/>
    </source>
</evidence>
<dbReference type="Proteomes" id="UP000289703">
    <property type="component" value="Unassembled WGS sequence"/>
</dbReference>